<protein>
    <recommendedName>
        <fullName evidence="4">Syringolide-induced protein 14-1-1</fullName>
    </recommendedName>
</protein>
<evidence type="ECO:0000313" key="2">
    <source>
        <dbReference type="EMBL" id="KAL3736610.1"/>
    </source>
</evidence>
<dbReference type="PANTHER" id="PTHR34779:SF1">
    <property type="entry name" value="OS09G0542900 PROTEIN"/>
    <property type="match status" value="1"/>
</dbReference>
<organism evidence="2 3">
    <name type="scientific">Eucalyptus globulus</name>
    <name type="common">Tasmanian blue gum</name>
    <dbReference type="NCBI Taxonomy" id="34317"/>
    <lineage>
        <taxon>Eukaryota</taxon>
        <taxon>Viridiplantae</taxon>
        <taxon>Streptophyta</taxon>
        <taxon>Embryophyta</taxon>
        <taxon>Tracheophyta</taxon>
        <taxon>Spermatophyta</taxon>
        <taxon>Magnoliopsida</taxon>
        <taxon>eudicotyledons</taxon>
        <taxon>Gunneridae</taxon>
        <taxon>Pentapetalae</taxon>
        <taxon>rosids</taxon>
        <taxon>malvids</taxon>
        <taxon>Myrtales</taxon>
        <taxon>Myrtaceae</taxon>
        <taxon>Myrtoideae</taxon>
        <taxon>Eucalypteae</taxon>
        <taxon>Eucalyptus</taxon>
    </lineage>
</organism>
<dbReference type="Proteomes" id="UP001634007">
    <property type="component" value="Unassembled WGS sequence"/>
</dbReference>
<evidence type="ECO:0000313" key="3">
    <source>
        <dbReference type="Proteomes" id="UP001634007"/>
    </source>
</evidence>
<feature type="compositionally biased region" description="Basic and acidic residues" evidence="1">
    <location>
        <begin position="120"/>
        <end position="129"/>
    </location>
</feature>
<dbReference type="InterPro" id="IPR038796">
    <property type="entry name" value="At1g76070-like"/>
</dbReference>
<accession>A0ABD3K9C3</accession>
<feature type="compositionally biased region" description="Basic residues" evidence="1">
    <location>
        <begin position="109"/>
        <end position="119"/>
    </location>
</feature>
<feature type="region of interest" description="Disordered" evidence="1">
    <location>
        <begin position="22"/>
        <end position="191"/>
    </location>
</feature>
<comment type="caution">
    <text evidence="2">The sequence shown here is derived from an EMBL/GenBank/DDBJ whole genome shotgun (WGS) entry which is preliminary data.</text>
</comment>
<dbReference type="AlphaFoldDB" id="A0ABD3K9C3"/>
<evidence type="ECO:0000256" key="1">
    <source>
        <dbReference type="SAM" id="MobiDB-lite"/>
    </source>
</evidence>
<feature type="region of interest" description="Disordered" evidence="1">
    <location>
        <begin position="213"/>
        <end position="249"/>
    </location>
</feature>
<evidence type="ECO:0008006" key="4">
    <source>
        <dbReference type="Google" id="ProtNLM"/>
    </source>
</evidence>
<proteinExistence type="predicted"/>
<feature type="compositionally biased region" description="Polar residues" evidence="1">
    <location>
        <begin position="23"/>
        <end position="43"/>
    </location>
</feature>
<feature type="compositionally biased region" description="Basic and acidic residues" evidence="1">
    <location>
        <begin position="167"/>
        <end position="183"/>
    </location>
</feature>
<dbReference type="PANTHER" id="PTHR34779">
    <property type="entry name" value="OS09G0542900 PROTEIN"/>
    <property type="match status" value="1"/>
</dbReference>
<keyword evidence="3" id="KW-1185">Reference proteome</keyword>
<name>A0ABD3K9C3_EUCGL</name>
<reference evidence="2 3" key="1">
    <citation type="submission" date="2024-11" db="EMBL/GenBank/DDBJ databases">
        <title>Chromosome-level genome assembly of Eucalyptus globulus Labill. provides insights into its genome evolution.</title>
        <authorList>
            <person name="Li X."/>
        </authorList>
    </citation>
    <scope>NUCLEOTIDE SEQUENCE [LARGE SCALE GENOMIC DNA]</scope>
    <source>
        <strain evidence="2">CL2024</strain>
        <tissue evidence="2">Fresh tender leaves</tissue>
    </source>
</reference>
<gene>
    <name evidence="2" type="ORF">ACJRO7_025539</name>
</gene>
<dbReference type="EMBL" id="JBJKBG010000006">
    <property type="protein sequence ID" value="KAL3736610.1"/>
    <property type="molecule type" value="Genomic_DNA"/>
</dbReference>
<sequence length="285" mass="31546">MEKPPKGKSSSSSNKKSLFKFVTFQNPPFSPTRDSNARSSSSEVFGKISTAKSHAKRASFSGPIVPLIPKEVRHRRRFKNDDDDDDATSLDAPQEPTSPKVSCMGQIKLKNKIKKKKKKKSEEIARVKEPSSGSFCSEEKKPKSRIFGRIFSRAGAGQKSGVPGVPTEDRGERDTSGFSEERAPSLGQMRRFASGRNALGSFDWAAQVAPVDAAEQRNCYSDDEDRDRDRDRGEGDGDDDDEAIVPFSAPISVGGGVEWKAKQEVNLWKRRTMAPPQPLRLQHPH</sequence>